<name>A0A1L7XJN1_9HELO</name>
<keyword evidence="1" id="KW-1133">Transmembrane helix</keyword>
<dbReference type="EMBL" id="FJOG01000030">
    <property type="protein sequence ID" value="CZR65255.1"/>
    <property type="molecule type" value="Genomic_DNA"/>
</dbReference>
<dbReference type="Proteomes" id="UP000184330">
    <property type="component" value="Unassembled WGS sequence"/>
</dbReference>
<dbReference type="OrthoDB" id="10251809at2759"/>
<keyword evidence="3" id="KW-1185">Reference proteome</keyword>
<keyword evidence="1" id="KW-0812">Transmembrane</keyword>
<organism evidence="2 3">
    <name type="scientific">Phialocephala subalpina</name>
    <dbReference type="NCBI Taxonomy" id="576137"/>
    <lineage>
        <taxon>Eukaryota</taxon>
        <taxon>Fungi</taxon>
        <taxon>Dikarya</taxon>
        <taxon>Ascomycota</taxon>
        <taxon>Pezizomycotina</taxon>
        <taxon>Leotiomycetes</taxon>
        <taxon>Helotiales</taxon>
        <taxon>Mollisiaceae</taxon>
        <taxon>Phialocephala</taxon>
        <taxon>Phialocephala fortinii species complex</taxon>
    </lineage>
</organism>
<evidence type="ECO:0000313" key="3">
    <source>
        <dbReference type="Proteomes" id="UP000184330"/>
    </source>
</evidence>
<reference evidence="2 3" key="1">
    <citation type="submission" date="2016-03" db="EMBL/GenBank/DDBJ databases">
        <authorList>
            <person name="Ploux O."/>
        </authorList>
    </citation>
    <scope>NUCLEOTIDE SEQUENCE [LARGE SCALE GENOMIC DNA]</scope>
    <source>
        <strain evidence="2 3">UAMH 11012</strain>
    </source>
</reference>
<accession>A0A1L7XJN1</accession>
<evidence type="ECO:0000256" key="1">
    <source>
        <dbReference type="SAM" id="Phobius"/>
    </source>
</evidence>
<proteinExistence type="predicted"/>
<gene>
    <name evidence="2" type="ORF">PAC_15155</name>
</gene>
<evidence type="ECO:0000313" key="2">
    <source>
        <dbReference type="EMBL" id="CZR65255.1"/>
    </source>
</evidence>
<dbReference type="STRING" id="576137.A0A1L7XJN1"/>
<dbReference type="AlphaFoldDB" id="A0A1L7XJN1"/>
<protein>
    <submittedName>
        <fullName evidence="2">Uncharacterized protein</fullName>
    </submittedName>
</protein>
<feature type="transmembrane region" description="Helical" evidence="1">
    <location>
        <begin position="83"/>
        <end position="105"/>
    </location>
</feature>
<sequence length="281" mass="30130">MIPNPSHAAMRIHCAARKQAERGVAGADLQASTRHRLGTPTISSRRTSAISGDVLSGALIRIWITNSPPASASPSKKSSHTGAIAGGVVGGIAGLALLGAGSIYIDSGDTYTPQENTTFSDTGSAYDKGMNVNLLVLDLSKNFTANDTFPYRTIHKPPGVPPALEDSALWYSAETGKIYQLAIPRAAIWEFFLSTANVTDEIRFDLTDRRTRYGVFAGAFAENQIGISSESGDDMASRPGWDMIANLKARAVFRARDAVFVIGVKEGIMGDPEDDKKRRRL</sequence>
<keyword evidence="1" id="KW-0472">Membrane</keyword>